<sequence>MSGSQGKKFIVVAGNIGVGKSTLVEKLCARLGWTPFYEPVTQNPYLEDFYRAMSAWAFHSQVFFLTHRLRLHYQLTQHPSSVVQDRSVYEDAEIFARNLYLQGHLAQRDYDTYQQLYQTVIQFLPPPDLVIYLRASVATLLERIARRGRAYEREIPPAYLENLNRLYEEWIADFRMCPVLTVPADDLDYVAHQGHFELIVRKVEEKLMGKEEVVFEPGEVAQAGLD</sequence>
<dbReference type="CDD" id="cd01673">
    <property type="entry name" value="dNK"/>
    <property type="match status" value="1"/>
</dbReference>
<feature type="binding site" evidence="7">
    <location>
        <position position="152"/>
    </location>
    <ligand>
        <name>substrate</name>
    </ligand>
</feature>
<dbReference type="InterPro" id="IPR002624">
    <property type="entry name" value="DCK/DGK"/>
</dbReference>
<feature type="binding site" evidence="7">
    <location>
        <position position="38"/>
    </location>
    <ligand>
        <name>substrate</name>
    </ligand>
</feature>
<dbReference type="GO" id="GO:0005524">
    <property type="term" value="F:ATP binding"/>
    <property type="evidence" value="ECO:0007669"/>
    <property type="project" value="UniProtKB-KW"/>
</dbReference>
<feature type="binding site" evidence="7">
    <location>
        <position position="50"/>
    </location>
    <ligand>
        <name>substrate</name>
    </ligand>
</feature>
<evidence type="ECO:0000256" key="6">
    <source>
        <dbReference type="PIRSR" id="PIRSR000705-1"/>
    </source>
</evidence>
<dbReference type="GO" id="GO:0019136">
    <property type="term" value="F:deoxynucleoside kinase activity"/>
    <property type="evidence" value="ECO:0007669"/>
    <property type="project" value="InterPro"/>
</dbReference>
<feature type="binding site" evidence="8">
    <location>
        <begin position="14"/>
        <end position="22"/>
    </location>
    <ligand>
        <name>ATP</name>
        <dbReference type="ChEBI" id="CHEBI:30616"/>
    </ligand>
</feature>
<dbReference type="AlphaFoldDB" id="H5SMV6"/>
<proteinExistence type="inferred from homology"/>
<dbReference type="PIRSF" id="PIRSF000705">
    <property type="entry name" value="DNK"/>
    <property type="match status" value="1"/>
</dbReference>
<dbReference type="InterPro" id="IPR031314">
    <property type="entry name" value="DNK_dom"/>
</dbReference>
<dbReference type="FunFam" id="3.40.50.300:FF:000659">
    <property type="entry name" value="Deoxyguanosine kinase"/>
    <property type="match status" value="1"/>
</dbReference>
<dbReference type="Gene3D" id="3.40.50.300">
    <property type="entry name" value="P-loop containing nucleotide triphosphate hydrolases"/>
    <property type="match status" value="1"/>
</dbReference>
<evidence type="ECO:0000256" key="5">
    <source>
        <dbReference type="ARBA" id="ARBA00022840"/>
    </source>
</evidence>
<keyword evidence="5 8" id="KW-0067">ATP-binding</keyword>
<evidence type="ECO:0000256" key="2">
    <source>
        <dbReference type="ARBA" id="ARBA00022679"/>
    </source>
</evidence>
<evidence type="ECO:0000256" key="8">
    <source>
        <dbReference type="PIRSR" id="PIRSR000705-3"/>
    </source>
</evidence>
<evidence type="ECO:0000313" key="10">
    <source>
        <dbReference type="EMBL" id="BAL57492.1"/>
    </source>
</evidence>
<organism evidence="10">
    <name type="scientific">uncultured Chloroflexota bacterium</name>
    <dbReference type="NCBI Taxonomy" id="166587"/>
    <lineage>
        <taxon>Bacteria</taxon>
        <taxon>Bacillati</taxon>
        <taxon>Chloroflexota</taxon>
        <taxon>environmental samples</taxon>
    </lineage>
</organism>
<gene>
    <name evidence="10" type="ORF">HGMM_F51C01C12</name>
</gene>
<comment type="similarity">
    <text evidence="1">Belongs to the DCK/DGK family.</text>
</comment>
<evidence type="ECO:0000256" key="1">
    <source>
        <dbReference type="ARBA" id="ARBA00007420"/>
    </source>
</evidence>
<keyword evidence="2" id="KW-0808">Transferase</keyword>
<feature type="binding site" evidence="7">
    <location>
        <position position="91"/>
    </location>
    <ligand>
        <name>substrate</name>
    </ligand>
</feature>
<accession>H5SMV6</accession>
<dbReference type="PANTHER" id="PTHR10513">
    <property type="entry name" value="DEOXYNUCLEOSIDE KINASE"/>
    <property type="match status" value="1"/>
</dbReference>
<feature type="domain" description="Deoxynucleoside kinase" evidence="9">
    <location>
        <begin position="10"/>
        <end position="205"/>
    </location>
</feature>
<name>H5SMV6_9CHLR</name>
<evidence type="ECO:0000256" key="4">
    <source>
        <dbReference type="ARBA" id="ARBA00022777"/>
    </source>
</evidence>
<evidence type="ECO:0000259" key="9">
    <source>
        <dbReference type="Pfam" id="PF01712"/>
    </source>
</evidence>
<feature type="binding site" evidence="7">
    <location>
        <position position="61"/>
    </location>
    <ligand>
        <name>substrate</name>
    </ligand>
</feature>
<protein>
    <submittedName>
        <fullName evidence="10">Deoxyguanosine kinase / deoxyadenosine kinase subunit</fullName>
    </submittedName>
</protein>
<dbReference type="SUPFAM" id="SSF52540">
    <property type="entry name" value="P-loop containing nucleoside triphosphate hydrolases"/>
    <property type="match status" value="1"/>
</dbReference>
<dbReference type="EMBL" id="AP011777">
    <property type="protein sequence ID" value="BAL57492.1"/>
    <property type="molecule type" value="Genomic_DNA"/>
</dbReference>
<reference evidence="10" key="2">
    <citation type="journal article" date="2012" name="PLoS ONE">
        <title>A Deeply Branching Thermophilic Bacterium with an Ancient Acetyl-CoA Pathway Dominates a Subsurface Ecosystem.</title>
        <authorList>
            <person name="Takami H."/>
            <person name="Noguchi H."/>
            <person name="Takaki Y."/>
            <person name="Uchiyama I."/>
            <person name="Toyoda A."/>
            <person name="Nishi S."/>
            <person name="Chee G.-J."/>
            <person name="Arai W."/>
            <person name="Nunoura T."/>
            <person name="Itoh T."/>
            <person name="Hattori M."/>
            <person name="Takai K."/>
        </authorList>
    </citation>
    <scope>NUCLEOTIDE SEQUENCE</scope>
</reference>
<evidence type="ECO:0000256" key="3">
    <source>
        <dbReference type="ARBA" id="ARBA00022741"/>
    </source>
</evidence>
<feature type="binding site" evidence="8">
    <location>
        <begin position="143"/>
        <end position="147"/>
    </location>
    <ligand>
        <name>ATP</name>
        <dbReference type="ChEBI" id="CHEBI:30616"/>
    </ligand>
</feature>
<dbReference type="GO" id="GO:0005737">
    <property type="term" value="C:cytoplasm"/>
    <property type="evidence" value="ECO:0007669"/>
    <property type="project" value="TreeGrafter"/>
</dbReference>
<keyword evidence="4 10" id="KW-0418">Kinase</keyword>
<feature type="binding site" evidence="7">
    <location>
        <position position="86"/>
    </location>
    <ligand>
        <name>substrate</name>
    </ligand>
</feature>
<keyword evidence="3 8" id="KW-0547">Nucleotide-binding</keyword>
<dbReference type="PANTHER" id="PTHR10513:SF35">
    <property type="entry name" value="DEOXYADENOSINE KINASE"/>
    <property type="match status" value="1"/>
</dbReference>
<feature type="active site" description="Proton acceptor" evidence="6">
    <location>
        <position position="85"/>
    </location>
</feature>
<reference evidence="10" key="1">
    <citation type="journal article" date="2005" name="Environ. Microbiol.">
        <title>Genetic and functional properties of uncultivated thermophilic crenarchaeotes from a subsurface gold mine as revealed by analysis of genome fragments.</title>
        <authorList>
            <person name="Nunoura T."/>
            <person name="Hirayama H."/>
            <person name="Takami H."/>
            <person name="Oida H."/>
            <person name="Nishi S."/>
            <person name="Shimamura S."/>
            <person name="Suzuki Y."/>
            <person name="Inagaki F."/>
            <person name="Takai K."/>
            <person name="Nealson K.H."/>
            <person name="Horikoshi K."/>
        </authorList>
    </citation>
    <scope>NUCLEOTIDE SEQUENCE</scope>
</reference>
<dbReference type="Pfam" id="PF01712">
    <property type="entry name" value="dNK"/>
    <property type="match status" value="1"/>
</dbReference>
<evidence type="ECO:0000256" key="7">
    <source>
        <dbReference type="PIRSR" id="PIRSR000705-2"/>
    </source>
</evidence>
<dbReference type="InterPro" id="IPR050566">
    <property type="entry name" value="Deoxyribonucleoside_kinase"/>
</dbReference>
<dbReference type="InterPro" id="IPR027417">
    <property type="entry name" value="P-loop_NTPase"/>
</dbReference>